<dbReference type="Proteomes" id="UP000813427">
    <property type="component" value="Unassembled WGS sequence"/>
</dbReference>
<evidence type="ECO:0000256" key="2">
    <source>
        <dbReference type="SAM" id="SignalP"/>
    </source>
</evidence>
<reference evidence="3" key="1">
    <citation type="journal article" date="2021" name="Nat. Commun.">
        <title>Genetic determinants of endophytism in the Arabidopsis root mycobiome.</title>
        <authorList>
            <person name="Mesny F."/>
            <person name="Miyauchi S."/>
            <person name="Thiergart T."/>
            <person name="Pickel B."/>
            <person name="Atanasova L."/>
            <person name="Karlsson M."/>
            <person name="Huettel B."/>
            <person name="Barry K.W."/>
            <person name="Haridas S."/>
            <person name="Chen C."/>
            <person name="Bauer D."/>
            <person name="Andreopoulos W."/>
            <person name="Pangilinan J."/>
            <person name="LaButti K."/>
            <person name="Riley R."/>
            <person name="Lipzen A."/>
            <person name="Clum A."/>
            <person name="Drula E."/>
            <person name="Henrissat B."/>
            <person name="Kohler A."/>
            <person name="Grigoriev I.V."/>
            <person name="Martin F.M."/>
            <person name="Hacquard S."/>
        </authorList>
    </citation>
    <scope>NUCLEOTIDE SEQUENCE</scope>
    <source>
        <strain evidence="3">MPI-SDFR-AT-0068</strain>
    </source>
</reference>
<keyword evidence="4" id="KW-1185">Reference proteome</keyword>
<accession>A0A8K0SAC1</accession>
<evidence type="ECO:0000313" key="4">
    <source>
        <dbReference type="Proteomes" id="UP000813427"/>
    </source>
</evidence>
<protein>
    <submittedName>
        <fullName evidence="3">Uncharacterized protein</fullName>
    </submittedName>
</protein>
<sequence>MFALTFLTVGLASLANARPQGIGTGSNACPPGCATFTTSEDSNPDPHQLYHFQQMTNNHQCGKNGGCEISKSEVEGETVSLSASISGDGWISAGFEVSKYTESGEVQTCYGEPGDTICVFWRTANTIYGIQRQPLKCCAKDGNPYRTTITSPNSGNLGSSAICARNEQCHGKGHSYWNNMERSNNGVTVEGGPQEWKFGGDLTGLVPDSDEIPEAPKPAA</sequence>
<gene>
    <name evidence="3" type="ORF">BKA59DRAFT_449915</name>
</gene>
<evidence type="ECO:0000313" key="3">
    <source>
        <dbReference type="EMBL" id="KAH7263722.1"/>
    </source>
</evidence>
<comment type="caution">
    <text evidence="3">The sequence shown here is derived from an EMBL/GenBank/DDBJ whole genome shotgun (WGS) entry which is preliminary data.</text>
</comment>
<organism evidence="3 4">
    <name type="scientific">Fusarium tricinctum</name>
    <dbReference type="NCBI Taxonomy" id="61284"/>
    <lineage>
        <taxon>Eukaryota</taxon>
        <taxon>Fungi</taxon>
        <taxon>Dikarya</taxon>
        <taxon>Ascomycota</taxon>
        <taxon>Pezizomycotina</taxon>
        <taxon>Sordariomycetes</taxon>
        <taxon>Hypocreomycetidae</taxon>
        <taxon>Hypocreales</taxon>
        <taxon>Nectriaceae</taxon>
        <taxon>Fusarium</taxon>
        <taxon>Fusarium tricinctum species complex</taxon>
    </lineage>
</organism>
<name>A0A8K0SAC1_9HYPO</name>
<feature type="signal peptide" evidence="2">
    <location>
        <begin position="1"/>
        <end position="17"/>
    </location>
</feature>
<feature type="chain" id="PRO_5035461094" evidence="2">
    <location>
        <begin position="18"/>
        <end position="220"/>
    </location>
</feature>
<dbReference type="OrthoDB" id="3641682at2759"/>
<evidence type="ECO:0000256" key="1">
    <source>
        <dbReference type="SAM" id="MobiDB-lite"/>
    </source>
</evidence>
<dbReference type="AlphaFoldDB" id="A0A8K0SAC1"/>
<proteinExistence type="predicted"/>
<dbReference type="EMBL" id="JAGPXF010000001">
    <property type="protein sequence ID" value="KAH7263722.1"/>
    <property type="molecule type" value="Genomic_DNA"/>
</dbReference>
<keyword evidence="2" id="KW-0732">Signal</keyword>
<feature type="region of interest" description="Disordered" evidence="1">
    <location>
        <begin position="201"/>
        <end position="220"/>
    </location>
</feature>